<reference evidence="2 3" key="1">
    <citation type="journal article" date="2018" name="Sci. Data">
        <title>The draft genome sequence of cork oak.</title>
        <authorList>
            <person name="Ramos A.M."/>
            <person name="Usie A."/>
            <person name="Barbosa P."/>
            <person name="Barros P.M."/>
            <person name="Capote T."/>
            <person name="Chaves I."/>
            <person name="Simoes F."/>
            <person name="Abreu I."/>
            <person name="Carrasquinho I."/>
            <person name="Faro C."/>
            <person name="Guimaraes J.B."/>
            <person name="Mendonca D."/>
            <person name="Nobrega F."/>
            <person name="Rodrigues L."/>
            <person name="Saibo N.J.M."/>
            <person name="Varela M.C."/>
            <person name="Egas C."/>
            <person name="Matos J."/>
            <person name="Miguel C.M."/>
            <person name="Oliveira M.M."/>
            <person name="Ricardo C.P."/>
            <person name="Goncalves S."/>
        </authorList>
    </citation>
    <scope>NUCLEOTIDE SEQUENCE [LARGE SCALE GENOMIC DNA]</scope>
    <source>
        <strain evidence="3">cv. HL8</strain>
    </source>
</reference>
<dbReference type="InterPro" id="IPR000876">
    <property type="entry name" value="Ribosomal_eS4"/>
</dbReference>
<keyword evidence="3" id="KW-1185">Reference proteome</keyword>
<proteinExistence type="predicted"/>
<organism evidence="2 3">
    <name type="scientific">Quercus suber</name>
    <name type="common">Cork oak</name>
    <dbReference type="NCBI Taxonomy" id="58331"/>
    <lineage>
        <taxon>Eukaryota</taxon>
        <taxon>Viridiplantae</taxon>
        <taxon>Streptophyta</taxon>
        <taxon>Embryophyta</taxon>
        <taxon>Tracheophyta</taxon>
        <taxon>Spermatophyta</taxon>
        <taxon>Magnoliopsida</taxon>
        <taxon>eudicotyledons</taxon>
        <taxon>Gunneridae</taxon>
        <taxon>Pentapetalae</taxon>
        <taxon>rosids</taxon>
        <taxon>fabids</taxon>
        <taxon>Fagales</taxon>
        <taxon>Fagaceae</taxon>
        <taxon>Quercus</taxon>
    </lineage>
</organism>
<accession>A0AAW0L9P0</accession>
<dbReference type="InterPro" id="IPR032277">
    <property type="entry name" value="Ribosomal_eS4_C"/>
</dbReference>
<evidence type="ECO:0000259" key="1">
    <source>
        <dbReference type="Pfam" id="PF16121"/>
    </source>
</evidence>
<protein>
    <submittedName>
        <fullName evidence="2">40s ribosomal protein s4</fullName>
    </submittedName>
</protein>
<gene>
    <name evidence="2" type="primary">RPS4_1</name>
    <name evidence="2" type="ORF">CFP56_006584</name>
</gene>
<dbReference type="AlphaFoldDB" id="A0AAW0L9P0"/>
<dbReference type="InterPro" id="IPR041982">
    <property type="entry name" value="Ribosomal_eS4_KOW"/>
</dbReference>
<dbReference type="Pfam" id="PF16121">
    <property type="entry name" value="40S_S4_C"/>
    <property type="match status" value="1"/>
</dbReference>
<dbReference type="Proteomes" id="UP000237347">
    <property type="component" value="Unassembled WGS sequence"/>
</dbReference>
<dbReference type="PANTHER" id="PTHR11581:SF0">
    <property type="entry name" value="SMALL RIBOSOMAL SUBUNIT PROTEIN ES4"/>
    <property type="match status" value="1"/>
</dbReference>
<name>A0AAW0L9P0_QUESU</name>
<dbReference type="GO" id="GO:0003735">
    <property type="term" value="F:structural constituent of ribosome"/>
    <property type="evidence" value="ECO:0007669"/>
    <property type="project" value="InterPro"/>
</dbReference>
<evidence type="ECO:0000313" key="3">
    <source>
        <dbReference type="Proteomes" id="UP000237347"/>
    </source>
</evidence>
<dbReference type="EMBL" id="PKMF04000141">
    <property type="protein sequence ID" value="KAK7847436.1"/>
    <property type="molecule type" value="Genomic_DNA"/>
</dbReference>
<dbReference type="GO" id="GO:0003723">
    <property type="term" value="F:RNA binding"/>
    <property type="evidence" value="ECO:0007669"/>
    <property type="project" value="TreeGrafter"/>
</dbReference>
<dbReference type="CDD" id="cd06087">
    <property type="entry name" value="KOW_RPS4"/>
    <property type="match status" value="1"/>
</dbReference>
<dbReference type="InterPro" id="IPR014722">
    <property type="entry name" value="Rib_uL2_dom2"/>
</dbReference>
<dbReference type="GO" id="GO:0022627">
    <property type="term" value="C:cytosolic small ribosomal subunit"/>
    <property type="evidence" value="ECO:0007669"/>
    <property type="project" value="TreeGrafter"/>
</dbReference>
<keyword evidence="2" id="KW-0689">Ribosomal protein</keyword>
<keyword evidence="2" id="KW-0687">Ribonucleoprotein</keyword>
<dbReference type="PANTHER" id="PTHR11581">
    <property type="entry name" value="30S/40S RIBOSOMAL PROTEIN S4"/>
    <property type="match status" value="1"/>
</dbReference>
<dbReference type="Gene3D" id="2.30.30.30">
    <property type="match status" value="1"/>
</dbReference>
<sequence>MASHLTLFAASPAKEFAANPSPKKLLNHPRYPIKPCLMGKRGCVGVIKKGEKHKGSFGATHIQDAAGNVFETHQSNVFTIVEGTEPWVSLAKDNTVTKINGTVRKGHLVWIEQLF</sequence>
<feature type="domain" description="Small ribosomal subunit protein eS4 C-terminal" evidence="1">
    <location>
        <begin position="64"/>
        <end position="96"/>
    </location>
</feature>
<comment type="caution">
    <text evidence="2">The sequence shown here is derived from an EMBL/GenBank/DDBJ whole genome shotgun (WGS) entry which is preliminary data.</text>
</comment>
<dbReference type="GO" id="GO:0006412">
    <property type="term" value="P:translation"/>
    <property type="evidence" value="ECO:0007669"/>
    <property type="project" value="InterPro"/>
</dbReference>
<evidence type="ECO:0000313" key="2">
    <source>
        <dbReference type="EMBL" id="KAK7847436.1"/>
    </source>
</evidence>